<protein>
    <submittedName>
        <fullName evidence="1">Uncharacterized protein</fullName>
    </submittedName>
</protein>
<organism evidence="1 2">
    <name type="scientific">Drosophila ananassae</name>
    <name type="common">Fruit fly</name>
    <dbReference type="NCBI Taxonomy" id="7217"/>
    <lineage>
        <taxon>Eukaryota</taxon>
        <taxon>Metazoa</taxon>
        <taxon>Ecdysozoa</taxon>
        <taxon>Arthropoda</taxon>
        <taxon>Hexapoda</taxon>
        <taxon>Insecta</taxon>
        <taxon>Pterygota</taxon>
        <taxon>Neoptera</taxon>
        <taxon>Endopterygota</taxon>
        <taxon>Diptera</taxon>
        <taxon>Brachycera</taxon>
        <taxon>Muscomorpha</taxon>
        <taxon>Ephydroidea</taxon>
        <taxon>Drosophilidae</taxon>
        <taxon>Drosophila</taxon>
        <taxon>Sophophora</taxon>
    </lineage>
</organism>
<dbReference type="EMBL" id="CH902623">
    <property type="protein sequence ID" value="KPU72929.1"/>
    <property type="molecule type" value="Genomic_DNA"/>
</dbReference>
<dbReference type="Proteomes" id="UP000007801">
    <property type="component" value="Unassembled WGS sequence"/>
</dbReference>
<reference evidence="1 2" key="1">
    <citation type="journal article" date="2007" name="Nature">
        <title>Evolution of genes and genomes on the Drosophila phylogeny.</title>
        <authorList>
            <consortium name="Drosophila 12 Genomes Consortium"/>
            <person name="Clark A.G."/>
            <person name="Eisen M.B."/>
            <person name="Smith D.R."/>
            <person name="Bergman C.M."/>
            <person name="Oliver B."/>
            <person name="Markow T.A."/>
            <person name="Kaufman T.C."/>
            <person name="Kellis M."/>
            <person name="Gelbart W."/>
            <person name="Iyer V.N."/>
            <person name="Pollard D.A."/>
            <person name="Sackton T.B."/>
            <person name="Larracuente A.M."/>
            <person name="Singh N.D."/>
            <person name="Abad J.P."/>
            <person name="Abt D.N."/>
            <person name="Adryan B."/>
            <person name="Aguade M."/>
            <person name="Akashi H."/>
            <person name="Anderson W.W."/>
            <person name="Aquadro C.F."/>
            <person name="Ardell D.H."/>
            <person name="Arguello R."/>
            <person name="Artieri C.G."/>
            <person name="Barbash D.A."/>
            <person name="Barker D."/>
            <person name="Barsanti P."/>
            <person name="Batterham P."/>
            <person name="Batzoglou S."/>
            <person name="Begun D."/>
            <person name="Bhutkar A."/>
            <person name="Blanco E."/>
            <person name="Bosak S.A."/>
            <person name="Bradley R.K."/>
            <person name="Brand A.D."/>
            <person name="Brent M.R."/>
            <person name="Brooks A.N."/>
            <person name="Brown R.H."/>
            <person name="Butlin R.K."/>
            <person name="Caggese C."/>
            <person name="Calvi B.R."/>
            <person name="Bernardo de Carvalho A."/>
            <person name="Caspi A."/>
            <person name="Castrezana S."/>
            <person name="Celniker S.E."/>
            <person name="Chang J.L."/>
            <person name="Chapple C."/>
            <person name="Chatterji S."/>
            <person name="Chinwalla A."/>
            <person name="Civetta A."/>
            <person name="Clifton S.W."/>
            <person name="Comeron J.M."/>
            <person name="Costello J.C."/>
            <person name="Coyne J.A."/>
            <person name="Daub J."/>
            <person name="David R.G."/>
            <person name="Delcher A.L."/>
            <person name="Delehaunty K."/>
            <person name="Do C.B."/>
            <person name="Ebling H."/>
            <person name="Edwards K."/>
            <person name="Eickbush T."/>
            <person name="Evans J.D."/>
            <person name="Filipski A."/>
            <person name="Findeiss S."/>
            <person name="Freyhult E."/>
            <person name="Fulton L."/>
            <person name="Fulton R."/>
            <person name="Garcia A.C."/>
            <person name="Gardiner A."/>
            <person name="Garfield D.A."/>
            <person name="Garvin B.E."/>
            <person name="Gibson G."/>
            <person name="Gilbert D."/>
            <person name="Gnerre S."/>
            <person name="Godfrey J."/>
            <person name="Good R."/>
            <person name="Gotea V."/>
            <person name="Gravely B."/>
            <person name="Greenberg A.J."/>
            <person name="Griffiths-Jones S."/>
            <person name="Gross S."/>
            <person name="Guigo R."/>
            <person name="Gustafson E.A."/>
            <person name="Haerty W."/>
            <person name="Hahn M.W."/>
            <person name="Halligan D.L."/>
            <person name="Halpern A.L."/>
            <person name="Halter G.M."/>
            <person name="Han M.V."/>
            <person name="Heger A."/>
            <person name="Hillier L."/>
            <person name="Hinrichs A.S."/>
            <person name="Holmes I."/>
            <person name="Hoskins R.A."/>
            <person name="Hubisz M.J."/>
            <person name="Hultmark D."/>
            <person name="Huntley M.A."/>
            <person name="Jaffe D.B."/>
            <person name="Jagadeeshan S."/>
            <person name="Jeck W.R."/>
            <person name="Johnson J."/>
            <person name="Jones C.D."/>
            <person name="Jordan W.C."/>
            <person name="Karpen G.H."/>
            <person name="Kataoka E."/>
            <person name="Keightley P.D."/>
            <person name="Kheradpour P."/>
            <person name="Kirkness E.F."/>
            <person name="Koerich L.B."/>
            <person name="Kristiansen K."/>
            <person name="Kudrna D."/>
            <person name="Kulathinal R.J."/>
            <person name="Kumar S."/>
            <person name="Kwok R."/>
            <person name="Lander E."/>
            <person name="Langley C.H."/>
            <person name="Lapoint R."/>
            <person name="Lazzaro B.P."/>
            <person name="Lee S.J."/>
            <person name="Levesque L."/>
            <person name="Li R."/>
            <person name="Lin C.F."/>
            <person name="Lin M.F."/>
            <person name="Lindblad-Toh K."/>
            <person name="Llopart A."/>
            <person name="Long M."/>
            <person name="Low L."/>
            <person name="Lozovsky E."/>
            <person name="Lu J."/>
            <person name="Luo M."/>
            <person name="Machado C.A."/>
            <person name="Makalowski W."/>
            <person name="Marzo M."/>
            <person name="Matsuda M."/>
            <person name="Matzkin L."/>
            <person name="McAllister B."/>
            <person name="McBride C.S."/>
            <person name="McKernan B."/>
            <person name="McKernan K."/>
            <person name="Mendez-Lago M."/>
            <person name="Minx P."/>
            <person name="Mollenhauer M.U."/>
            <person name="Montooth K."/>
            <person name="Mount S.M."/>
            <person name="Mu X."/>
            <person name="Myers E."/>
            <person name="Negre B."/>
            <person name="Newfeld S."/>
            <person name="Nielsen R."/>
            <person name="Noor M.A."/>
            <person name="O'Grady P."/>
            <person name="Pachter L."/>
            <person name="Papaceit M."/>
            <person name="Parisi M.J."/>
            <person name="Parisi M."/>
            <person name="Parts L."/>
            <person name="Pedersen J.S."/>
            <person name="Pesole G."/>
            <person name="Phillippy A.M."/>
            <person name="Ponting C.P."/>
            <person name="Pop M."/>
            <person name="Porcelli D."/>
            <person name="Powell J.R."/>
            <person name="Prohaska S."/>
            <person name="Pruitt K."/>
            <person name="Puig M."/>
            <person name="Quesneville H."/>
            <person name="Ram K.R."/>
            <person name="Rand D."/>
            <person name="Rasmussen M.D."/>
            <person name="Reed L.K."/>
            <person name="Reenan R."/>
            <person name="Reily A."/>
            <person name="Remington K.A."/>
            <person name="Rieger T.T."/>
            <person name="Ritchie M.G."/>
            <person name="Robin C."/>
            <person name="Rogers Y.H."/>
            <person name="Rohde C."/>
            <person name="Rozas J."/>
            <person name="Rubenfield M.J."/>
            <person name="Ruiz A."/>
            <person name="Russo S."/>
            <person name="Salzberg S.L."/>
            <person name="Sanchez-Gracia A."/>
            <person name="Saranga D.J."/>
            <person name="Sato H."/>
            <person name="Schaeffer S.W."/>
            <person name="Schatz M.C."/>
            <person name="Schlenke T."/>
            <person name="Schwartz R."/>
            <person name="Segarra C."/>
            <person name="Singh R.S."/>
            <person name="Sirot L."/>
            <person name="Sirota M."/>
            <person name="Sisneros N.B."/>
            <person name="Smith C.D."/>
            <person name="Smith T.F."/>
            <person name="Spieth J."/>
            <person name="Stage D.E."/>
            <person name="Stark A."/>
            <person name="Stephan W."/>
            <person name="Strausberg R.L."/>
            <person name="Strempel S."/>
            <person name="Sturgill D."/>
            <person name="Sutton G."/>
            <person name="Sutton G.G."/>
            <person name="Tao W."/>
            <person name="Teichmann S."/>
            <person name="Tobari Y.N."/>
            <person name="Tomimura Y."/>
            <person name="Tsolas J.M."/>
            <person name="Valente V.L."/>
            <person name="Venter E."/>
            <person name="Venter J.C."/>
            <person name="Vicario S."/>
            <person name="Vieira F.G."/>
            <person name="Vilella A.J."/>
            <person name="Villasante A."/>
            <person name="Walenz B."/>
            <person name="Wang J."/>
            <person name="Wasserman M."/>
            <person name="Watts T."/>
            <person name="Wilson D."/>
            <person name="Wilson R.K."/>
            <person name="Wing R.A."/>
            <person name="Wolfner M.F."/>
            <person name="Wong A."/>
            <person name="Wong G.K."/>
            <person name="Wu C.I."/>
            <person name="Wu G."/>
            <person name="Yamamoto D."/>
            <person name="Yang H.P."/>
            <person name="Yang S.P."/>
            <person name="Yorke J.A."/>
            <person name="Yoshida K."/>
            <person name="Zdobnov E."/>
            <person name="Zhang P."/>
            <person name="Zhang Y."/>
            <person name="Zimin A.V."/>
            <person name="Baldwin J."/>
            <person name="Abdouelleil A."/>
            <person name="Abdulkadir J."/>
            <person name="Abebe A."/>
            <person name="Abera B."/>
            <person name="Abreu J."/>
            <person name="Acer S.C."/>
            <person name="Aftuck L."/>
            <person name="Alexander A."/>
            <person name="An P."/>
            <person name="Anderson E."/>
            <person name="Anderson S."/>
            <person name="Arachi H."/>
            <person name="Azer M."/>
            <person name="Bachantsang P."/>
            <person name="Barry A."/>
            <person name="Bayul T."/>
            <person name="Berlin A."/>
            <person name="Bessette D."/>
            <person name="Bloom T."/>
            <person name="Blye J."/>
            <person name="Boguslavskiy L."/>
            <person name="Bonnet C."/>
            <person name="Boukhgalter B."/>
            <person name="Bourzgui I."/>
            <person name="Brown A."/>
            <person name="Cahill P."/>
            <person name="Channer S."/>
            <person name="Cheshatsang Y."/>
            <person name="Chuda L."/>
            <person name="Citroen M."/>
            <person name="Collymore A."/>
            <person name="Cooke P."/>
            <person name="Costello M."/>
            <person name="D'Aco K."/>
            <person name="Daza R."/>
            <person name="De Haan G."/>
            <person name="DeGray S."/>
            <person name="DeMaso C."/>
            <person name="Dhargay N."/>
            <person name="Dooley K."/>
            <person name="Dooley E."/>
            <person name="Doricent M."/>
            <person name="Dorje P."/>
            <person name="Dorjee K."/>
            <person name="Dupes A."/>
            <person name="Elong R."/>
            <person name="Falk J."/>
            <person name="Farina A."/>
            <person name="Faro S."/>
            <person name="Ferguson D."/>
            <person name="Fisher S."/>
            <person name="Foley C.D."/>
            <person name="Franke A."/>
            <person name="Friedrich D."/>
            <person name="Gadbois L."/>
            <person name="Gearin G."/>
            <person name="Gearin C.R."/>
            <person name="Giannoukos G."/>
            <person name="Goode T."/>
            <person name="Graham J."/>
            <person name="Grandbois E."/>
            <person name="Grewal S."/>
            <person name="Gyaltsen K."/>
            <person name="Hafez N."/>
            <person name="Hagos B."/>
            <person name="Hall J."/>
            <person name="Henson C."/>
            <person name="Hollinger A."/>
            <person name="Honan T."/>
            <person name="Huard M.D."/>
            <person name="Hughes L."/>
            <person name="Hurhula B."/>
            <person name="Husby M.E."/>
            <person name="Kamat A."/>
            <person name="Kanga B."/>
            <person name="Kashin S."/>
            <person name="Khazanovich D."/>
            <person name="Kisner P."/>
            <person name="Lance K."/>
            <person name="Lara M."/>
            <person name="Lee W."/>
            <person name="Lennon N."/>
            <person name="Letendre F."/>
            <person name="LeVine R."/>
            <person name="Lipovsky A."/>
            <person name="Liu X."/>
            <person name="Liu J."/>
            <person name="Liu S."/>
            <person name="Lokyitsang T."/>
            <person name="Lokyitsang Y."/>
            <person name="Lubonja R."/>
            <person name="Lui A."/>
            <person name="MacDonald P."/>
            <person name="Magnisalis V."/>
            <person name="Maru K."/>
            <person name="Matthews C."/>
            <person name="McCusker W."/>
            <person name="McDonough S."/>
            <person name="Mehta T."/>
            <person name="Meldrim J."/>
            <person name="Meneus L."/>
            <person name="Mihai O."/>
            <person name="Mihalev A."/>
            <person name="Mihova T."/>
            <person name="Mittelman R."/>
            <person name="Mlenga V."/>
            <person name="Montmayeur A."/>
            <person name="Mulrain L."/>
            <person name="Navidi A."/>
            <person name="Naylor J."/>
            <person name="Negash T."/>
            <person name="Nguyen T."/>
            <person name="Nguyen N."/>
            <person name="Nicol R."/>
            <person name="Norbu C."/>
            <person name="Norbu N."/>
            <person name="Novod N."/>
            <person name="O'Neill B."/>
            <person name="Osman S."/>
            <person name="Markiewicz E."/>
            <person name="Oyono O.L."/>
            <person name="Patti C."/>
            <person name="Phunkhang P."/>
            <person name="Pierre F."/>
            <person name="Priest M."/>
            <person name="Raghuraman S."/>
            <person name="Rege F."/>
            <person name="Reyes R."/>
            <person name="Rise C."/>
            <person name="Rogov P."/>
            <person name="Ross K."/>
            <person name="Ryan E."/>
            <person name="Settipalli S."/>
            <person name="Shea T."/>
            <person name="Sherpa N."/>
            <person name="Shi L."/>
            <person name="Shih D."/>
            <person name="Sparrow T."/>
            <person name="Spaulding J."/>
            <person name="Stalker J."/>
            <person name="Stange-Thomann N."/>
            <person name="Stavropoulos S."/>
            <person name="Stone C."/>
            <person name="Strader C."/>
            <person name="Tesfaye S."/>
            <person name="Thomson T."/>
            <person name="Thoulutsang Y."/>
            <person name="Thoulutsang D."/>
            <person name="Topham K."/>
            <person name="Topping I."/>
            <person name="Tsamla T."/>
            <person name="Vassiliev H."/>
            <person name="Vo A."/>
            <person name="Wangchuk T."/>
            <person name="Wangdi T."/>
            <person name="Weiand M."/>
            <person name="Wilkinson J."/>
            <person name="Wilson A."/>
            <person name="Yadav S."/>
            <person name="Young G."/>
            <person name="Yu Q."/>
            <person name="Zembek L."/>
            <person name="Zhong D."/>
            <person name="Zimmer A."/>
            <person name="Zwirko Z."/>
            <person name="Jaffe D.B."/>
            <person name="Alvarez P."/>
            <person name="Brockman W."/>
            <person name="Butler J."/>
            <person name="Chin C."/>
            <person name="Gnerre S."/>
            <person name="Grabherr M."/>
            <person name="Kleber M."/>
            <person name="Mauceli E."/>
            <person name="MacCallum I."/>
        </authorList>
    </citation>
    <scope>NUCLEOTIDE SEQUENCE [LARGE SCALE GENOMIC DNA]</scope>
    <source>
        <strain evidence="2">Tucson 14024-0371.13</strain>
    </source>
</reference>
<dbReference type="InParanoid" id="A0A0P8Y2S2"/>
<proteinExistence type="predicted"/>
<keyword evidence="2" id="KW-1185">Reference proteome</keyword>
<dbReference type="AlphaFoldDB" id="A0A0P8Y2S2"/>
<name>A0A0P8Y2S2_DROAN</name>
<evidence type="ECO:0000313" key="1">
    <source>
        <dbReference type="EMBL" id="KPU72929.1"/>
    </source>
</evidence>
<accession>A0A0P8Y2S2</accession>
<gene>
    <name evidence="1" type="primary">Dana\GF26472</name>
    <name evidence="1" type="ORF">GF26472</name>
</gene>
<sequence>MYLANGGWRKTRKKLFKSKRKRIGDASVSVLVKTRREMSHIGAACNPAATTPTPTPTPIQPTANDVMQLRLETTICQ</sequence>
<evidence type="ECO:0000313" key="2">
    <source>
        <dbReference type="Proteomes" id="UP000007801"/>
    </source>
</evidence>